<accession>A0A8S9UBA8</accession>
<keyword evidence="2" id="KW-0507">mRNA processing</keyword>
<dbReference type="InterPro" id="IPR006973">
    <property type="entry name" value="Cwf_Cwc_15"/>
</dbReference>
<dbReference type="PANTHER" id="PTHR12718">
    <property type="entry name" value="CELL CYCLE CONTROL PROTEIN CWF15"/>
    <property type="match status" value="1"/>
</dbReference>
<evidence type="ECO:0000313" key="5">
    <source>
        <dbReference type="EMBL" id="KAF4137770.1"/>
    </source>
</evidence>
<dbReference type="PANTHER" id="PTHR12718:SF2">
    <property type="entry name" value="SPLICEOSOME-ASSOCIATED PROTEIN CWC15 HOMOLOG"/>
    <property type="match status" value="1"/>
</dbReference>
<evidence type="ECO:0000256" key="3">
    <source>
        <dbReference type="ARBA" id="ARBA00023187"/>
    </source>
</evidence>
<feature type="compositionally biased region" description="Acidic residues" evidence="4">
    <location>
        <begin position="126"/>
        <end position="149"/>
    </location>
</feature>
<dbReference type="Proteomes" id="UP000704712">
    <property type="component" value="Unassembled WGS sequence"/>
</dbReference>
<evidence type="ECO:0000256" key="4">
    <source>
        <dbReference type="SAM" id="MobiDB-lite"/>
    </source>
</evidence>
<evidence type="ECO:0000313" key="6">
    <source>
        <dbReference type="Proteomes" id="UP000704712"/>
    </source>
</evidence>
<dbReference type="GO" id="GO:0045292">
    <property type="term" value="P:mRNA cis splicing, via spliceosome"/>
    <property type="evidence" value="ECO:0007669"/>
    <property type="project" value="TreeGrafter"/>
</dbReference>
<dbReference type="AlphaFoldDB" id="A0A8S9UBA8"/>
<feature type="region of interest" description="Disordered" evidence="4">
    <location>
        <begin position="104"/>
        <end position="205"/>
    </location>
</feature>
<protein>
    <submittedName>
        <fullName evidence="5">Cwf15/Cwc15 cell cycle control protein</fullName>
    </submittedName>
</protein>
<organism evidence="5 6">
    <name type="scientific">Phytophthora infestans</name>
    <name type="common">Potato late blight agent</name>
    <name type="synonym">Botrytis infestans</name>
    <dbReference type="NCBI Taxonomy" id="4787"/>
    <lineage>
        <taxon>Eukaryota</taxon>
        <taxon>Sar</taxon>
        <taxon>Stramenopiles</taxon>
        <taxon>Oomycota</taxon>
        <taxon>Peronosporomycetes</taxon>
        <taxon>Peronosporales</taxon>
        <taxon>Peronosporaceae</taxon>
        <taxon>Phytophthora</taxon>
    </lineage>
</organism>
<dbReference type="GO" id="GO:0071013">
    <property type="term" value="C:catalytic step 2 spliceosome"/>
    <property type="evidence" value="ECO:0007669"/>
    <property type="project" value="TreeGrafter"/>
</dbReference>
<dbReference type="GO" id="GO:0003723">
    <property type="term" value="F:RNA binding"/>
    <property type="evidence" value="ECO:0007669"/>
    <property type="project" value="TreeGrafter"/>
</dbReference>
<feature type="compositionally biased region" description="Polar residues" evidence="4">
    <location>
        <begin position="1"/>
        <end position="11"/>
    </location>
</feature>
<gene>
    <name evidence="5" type="ORF">GN958_ATG13053</name>
</gene>
<reference evidence="5" key="1">
    <citation type="submission" date="2020-03" db="EMBL/GenBank/DDBJ databases">
        <title>Hybrid Assembly of Korean Phytophthora infestans isolates.</title>
        <authorList>
            <person name="Prokchorchik M."/>
            <person name="Lee Y."/>
            <person name="Seo J."/>
            <person name="Cho J.-H."/>
            <person name="Park Y.-E."/>
            <person name="Jang D.-C."/>
            <person name="Im J.-S."/>
            <person name="Choi J.-G."/>
            <person name="Park H.-J."/>
            <person name="Lee G.-B."/>
            <person name="Lee Y.-G."/>
            <person name="Hong S.-Y."/>
            <person name="Cho K."/>
            <person name="Sohn K.H."/>
        </authorList>
    </citation>
    <scope>NUCLEOTIDE SEQUENCE</scope>
    <source>
        <strain evidence="5">KR_2_A2</strain>
    </source>
</reference>
<keyword evidence="3" id="KW-0508">mRNA splicing</keyword>
<feature type="compositionally biased region" description="Basic and acidic residues" evidence="4">
    <location>
        <begin position="109"/>
        <end position="120"/>
    </location>
</feature>
<comment type="caution">
    <text evidence="5">The sequence shown here is derived from an EMBL/GenBank/DDBJ whole genome shotgun (WGS) entry which is preliminary data.</text>
</comment>
<proteinExistence type="inferred from homology"/>
<evidence type="ECO:0000256" key="1">
    <source>
        <dbReference type="ARBA" id="ARBA00006644"/>
    </source>
</evidence>
<evidence type="ECO:0000256" key="2">
    <source>
        <dbReference type="ARBA" id="ARBA00022664"/>
    </source>
</evidence>
<feature type="compositionally biased region" description="Basic and acidic residues" evidence="4">
    <location>
        <begin position="150"/>
        <end position="185"/>
    </location>
</feature>
<feature type="region of interest" description="Disordered" evidence="4">
    <location>
        <begin position="1"/>
        <end position="33"/>
    </location>
</feature>
<sequence>SNNSSSMTTAHRPTWHAAVGQSNEGGWHAGGKLSDQVSARDLPAHKRLKMRQVGQGTANEVELLDLREELERKEEKYEVEKGRKKDTAQDKLRRLEENKKILLLGDAEADAKESQLKEVASKYNDADDGAGSEASSDSDSDSDDEDEEAELMRELEKIKQEREEERLRKEEEARKTVELQSREEILQGNPLTQQQAAGSAKMKRRWNDDVVFKNQSRNEPEVKKRFINDTIRNDFHRRFLNKYIS</sequence>
<dbReference type="EMBL" id="JAACNO010001750">
    <property type="protein sequence ID" value="KAF4137770.1"/>
    <property type="molecule type" value="Genomic_DNA"/>
</dbReference>
<feature type="non-terminal residue" evidence="5">
    <location>
        <position position="245"/>
    </location>
</feature>
<dbReference type="Pfam" id="PF04889">
    <property type="entry name" value="Cwf_Cwc_15"/>
    <property type="match status" value="1"/>
</dbReference>
<comment type="similarity">
    <text evidence="1">Belongs to the CWC15 family.</text>
</comment>
<name>A0A8S9UBA8_PHYIN</name>